<keyword evidence="8" id="KW-1185">Reference proteome</keyword>
<dbReference type="InterPro" id="IPR028082">
    <property type="entry name" value="Peripla_BP_I"/>
</dbReference>
<dbReference type="InterPro" id="IPR000709">
    <property type="entry name" value="Leu_Ile_Val-bd"/>
</dbReference>
<keyword evidence="4" id="KW-0029">Amino-acid transport</keyword>
<gene>
    <name evidence="6" type="ORF">ODI_02616</name>
    <name evidence="7" type="ORF">ODI_R0720</name>
</gene>
<proteinExistence type="inferred from homology"/>
<evidence type="ECO:0000256" key="3">
    <source>
        <dbReference type="ARBA" id="ARBA00022729"/>
    </source>
</evidence>
<dbReference type="InterPro" id="IPR006311">
    <property type="entry name" value="TAT_signal"/>
</dbReference>
<organism evidence="6 8">
    <name type="scientific">Orrella dioscoreae</name>
    <dbReference type="NCBI Taxonomy" id="1851544"/>
    <lineage>
        <taxon>Bacteria</taxon>
        <taxon>Pseudomonadati</taxon>
        <taxon>Pseudomonadota</taxon>
        <taxon>Betaproteobacteria</taxon>
        <taxon>Burkholderiales</taxon>
        <taxon>Alcaligenaceae</taxon>
        <taxon>Orrella</taxon>
    </lineage>
</organism>
<dbReference type="EMBL" id="LT907988">
    <property type="protein sequence ID" value="SOE47234.1"/>
    <property type="molecule type" value="Genomic_DNA"/>
</dbReference>
<feature type="domain" description="Leucine-binding protein" evidence="5">
    <location>
        <begin position="28"/>
        <end position="365"/>
    </location>
</feature>
<evidence type="ECO:0000259" key="5">
    <source>
        <dbReference type="Pfam" id="PF13458"/>
    </source>
</evidence>
<evidence type="ECO:0000313" key="7">
    <source>
        <dbReference type="EMBL" id="SOE47234.1"/>
    </source>
</evidence>
<protein>
    <submittedName>
        <fullName evidence="6">Urea ABC transporter, substrate binding protein UrtA</fullName>
    </submittedName>
</protein>
<name>A0A1C3JXQ3_9BURK</name>
<keyword evidence="3" id="KW-0732">Signal</keyword>
<comment type="similarity">
    <text evidence="1">Belongs to the leucine-binding protein family.</text>
</comment>
<evidence type="ECO:0000256" key="4">
    <source>
        <dbReference type="ARBA" id="ARBA00022970"/>
    </source>
</evidence>
<dbReference type="Pfam" id="PF13458">
    <property type="entry name" value="Peripla_BP_6"/>
    <property type="match status" value="1"/>
</dbReference>
<dbReference type="GO" id="GO:0006865">
    <property type="term" value="P:amino acid transport"/>
    <property type="evidence" value="ECO:0007669"/>
    <property type="project" value="UniProtKB-KW"/>
</dbReference>
<dbReference type="SUPFAM" id="SSF53822">
    <property type="entry name" value="Periplasmic binding protein-like I"/>
    <property type="match status" value="1"/>
</dbReference>
<dbReference type="AlphaFoldDB" id="A0A1C3JXQ3"/>
<dbReference type="PANTHER" id="PTHR47628">
    <property type="match status" value="1"/>
</dbReference>
<dbReference type="PANTHER" id="PTHR47628:SF1">
    <property type="entry name" value="ALIPHATIC AMIDASE EXPRESSION-REGULATING PROTEIN"/>
    <property type="match status" value="1"/>
</dbReference>
<evidence type="ECO:0000256" key="2">
    <source>
        <dbReference type="ARBA" id="ARBA00022448"/>
    </source>
</evidence>
<sequence>MISRRALLQGSLAAALAAPMRRVRAATPLRLGVLLPFSGGLEVVGHQARLGVELAVARLNAAGGVLGAPIEVTWQDDKTDPKTAVERATSLIQRQKVAAIIGPILSPSRDAILAVHQRHQVPLLYAASFEGTTCSPQLFNVGTVPNQELDALLAALGGGADKPFYLFGADIAWGQKLFPRARALLSAQGSPVAGQELLALGTTDFSATLRRIADSGARVLVQAFPGAGGLNFLKQASQFGLLRQLDYAYVGFSESGLRALQPGEGEGIWTQTPFVASLRTEAAASFVAAARQHAPAILPTRFATAHYNAVLALAGAAERSKDTSREALLQGLPGVALDGPSGPVTLDPASRAANQTLYLGRVQAGELVATRTLGRIQADTLCG</sequence>
<dbReference type="RefSeq" id="WP_067749601.1">
    <property type="nucleotide sequence ID" value="NZ_LT907988.1"/>
</dbReference>
<accession>A0A1C3JXQ3</accession>
<dbReference type="CDD" id="cd06331">
    <property type="entry name" value="PBP1_AmiC-like"/>
    <property type="match status" value="1"/>
</dbReference>
<keyword evidence="2" id="KW-0813">Transport</keyword>
<dbReference type="KEGG" id="odi:ODI_R0720"/>
<reference evidence="7 8" key="2">
    <citation type="submission" date="2017-08" db="EMBL/GenBank/DDBJ databases">
        <authorList>
            <person name="de Groot N.N."/>
        </authorList>
    </citation>
    <scope>NUCLEOTIDE SEQUENCE [LARGE SCALE GENOMIC DNA]</scope>
    <source>
        <strain evidence="7">Orrdi1</strain>
    </source>
</reference>
<dbReference type="Gene3D" id="3.40.50.2300">
    <property type="match status" value="2"/>
</dbReference>
<evidence type="ECO:0000313" key="8">
    <source>
        <dbReference type="Proteomes" id="UP000078558"/>
    </source>
</evidence>
<dbReference type="OrthoDB" id="5288800at2"/>
<dbReference type="PROSITE" id="PS51318">
    <property type="entry name" value="TAT"/>
    <property type="match status" value="1"/>
</dbReference>
<reference evidence="6 8" key="1">
    <citation type="submission" date="2016-06" db="EMBL/GenBank/DDBJ databases">
        <authorList>
            <person name="Kjaerup R.B."/>
            <person name="Dalgaard T.S."/>
            <person name="Juul-Madsen H.R."/>
        </authorList>
    </citation>
    <scope>NUCLEOTIDE SEQUENCE [LARGE SCALE GENOMIC DNA]</scope>
    <source>
        <strain evidence="6">Orrdi1</strain>
    </source>
</reference>
<evidence type="ECO:0000313" key="6">
    <source>
        <dbReference type="EMBL" id="SBT23927.1"/>
    </source>
</evidence>
<evidence type="ECO:0000256" key="1">
    <source>
        <dbReference type="ARBA" id="ARBA00010062"/>
    </source>
</evidence>
<dbReference type="Proteomes" id="UP000078558">
    <property type="component" value="Chromosome I"/>
</dbReference>
<dbReference type="EMBL" id="FLRC01000004">
    <property type="protein sequence ID" value="SBT23927.1"/>
    <property type="molecule type" value="Genomic_DNA"/>
</dbReference>
<dbReference type="PRINTS" id="PR00337">
    <property type="entry name" value="LEUILEVALBP"/>
</dbReference>
<dbReference type="InterPro" id="IPR028081">
    <property type="entry name" value="Leu-bd"/>
</dbReference>
<dbReference type="STRING" id="1851544.ODI_02616"/>